<dbReference type="AlphaFoldDB" id="A0AAQ3ULH0"/>
<name>A0AAQ3ULH0_PASNO</name>
<reference evidence="1 2" key="1">
    <citation type="submission" date="2024-02" db="EMBL/GenBank/DDBJ databases">
        <title>High-quality chromosome-scale genome assembly of Pensacola bahiagrass (Paspalum notatum Flugge var. saurae).</title>
        <authorList>
            <person name="Vega J.M."/>
            <person name="Podio M."/>
            <person name="Orjuela J."/>
            <person name="Siena L.A."/>
            <person name="Pessino S.C."/>
            <person name="Combes M.C."/>
            <person name="Mariac C."/>
            <person name="Albertini E."/>
            <person name="Pupilli F."/>
            <person name="Ortiz J.P.A."/>
            <person name="Leblanc O."/>
        </authorList>
    </citation>
    <scope>NUCLEOTIDE SEQUENCE [LARGE SCALE GENOMIC DNA]</scope>
    <source>
        <strain evidence="1">R1</strain>
        <tissue evidence="1">Leaf</tissue>
    </source>
</reference>
<evidence type="ECO:0000313" key="2">
    <source>
        <dbReference type="Proteomes" id="UP001341281"/>
    </source>
</evidence>
<gene>
    <name evidence="1" type="ORF">U9M48_038446</name>
</gene>
<dbReference type="EMBL" id="CP144753">
    <property type="protein sequence ID" value="WVZ92375.1"/>
    <property type="molecule type" value="Genomic_DNA"/>
</dbReference>
<dbReference type="PANTHER" id="PTHR35631">
    <property type="entry name" value="OS08G0114150 PROTEIN"/>
    <property type="match status" value="1"/>
</dbReference>
<organism evidence="1 2">
    <name type="scientific">Paspalum notatum var. saurae</name>
    <dbReference type="NCBI Taxonomy" id="547442"/>
    <lineage>
        <taxon>Eukaryota</taxon>
        <taxon>Viridiplantae</taxon>
        <taxon>Streptophyta</taxon>
        <taxon>Embryophyta</taxon>
        <taxon>Tracheophyta</taxon>
        <taxon>Spermatophyta</taxon>
        <taxon>Magnoliopsida</taxon>
        <taxon>Liliopsida</taxon>
        <taxon>Poales</taxon>
        <taxon>Poaceae</taxon>
        <taxon>PACMAD clade</taxon>
        <taxon>Panicoideae</taxon>
        <taxon>Andropogonodae</taxon>
        <taxon>Paspaleae</taxon>
        <taxon>Paspalinae</taxon>
        <taxon>Paspalum</taxon>
    </lineage>
</organism>
<evidence type="ECO:0000313" key="1">
    <source>
        <dbReference type="EMBL" id="WVZ92375.1"/>
    </source>
</evidence>
<feature type="non-terminal residue" evidence="1">
    <location>
        <position position="1"/>
    </location>
</feature>
<protein>
    <submittedName>
        <fullName evidence="1">Uncharacterized protein</fullName>
    </submittedName>
</protein>
<dbReference type="Proteomes" id="UP001341281">
    <property type="component" value="Chromosome 09"/>
</dbReference>
<proteinExistence type="predicted"/>
<sequence>HAQHISCPAVYSRLVQPNSADASTHYVTRPKAPNQIIPFSAFWLRSSVVSVLISLISDMVIVACHVPCASPSYCTAGRAWRAPTKAESIFVNVHWLNQPNSADASTDYVTRPRAPNQIIPFSAFWLRSSVGDSGLPRPLCVAQPLHYWQGLAHPN</sequence>
<accession>A0AAQ3ULH0</accession>
<keyword evidence="2" id="KW-1185">Reference proteome</keyword>